<dbReference type="PROSITE" id="PS50893">
    <property type="entry name" value="ABC_TRANSPORTER_2"/>
    <property type="match status" value="1"/>
</dbReference>
<name>L7KLJ0_9ACTN</name>
<gene>
    <name evidence="7" type="ORF">GOACH_13_00560</name>
</gene>
<keyword evidence="3" id="KW-0547">Nucleotide-binding</keyword>
<dbReference type="eggNOG" id="COG0488">
    <property type="taxonomic scope" value="Bacteria"/>
</dbReference>
<dbReference type="SUPFAM" id="SSF52540">
    <property type="entry name" value="P-loop containing nucleoside triphosphate hydrolases"/>
    <property type="match status" value="2"/>
</dbReference>
<reference evidence="7 8" key="1">
    <citation type="submission" date="2012-12" db="EMBL/GenBank/DDBJ databases">
        <title>Whole genome shotgun sequence of Gordonia aichiensis NBRC 108223.</title>
        <authorList>
            <person name="Isaki-Nakamura S."/>
            <person name="Hosoyama A."/>
            <person name="Tsuchikane K."/>
            <person name="Ando Y."/>
            <person name="Baba S."/>
            <person name="Ohji S."/>
            <person name="Hamada M."/>
            <person name="Tamura T."/>
            <person name="Yamazoe A."/>
            <person name="Yamazaki S."/>
            <person name="Fujita N."/>
        </authorList>
    </citation>
    <scope>NUCLEOTIDE SEQUENCE [LARGE SCALE GENOMIC DNA]</scope>
    <source>
        <strain evidence="7 8">NBRC 108223</strain>
    </source>
</reference>
<dbReference type="InterPro" id="IPR003593">
    <property type="entry name" value="AAA+_ATPase"/>
</dbReference>
<evidence type="ECO:0000256" key="4">
    <source>
        <dbReference type="ARBA" id="ARBA00022840"/>
    </source>
</evidence>
<organism evidence="7 8">
    <name type="scientific">Gordonia aichiensis NBRC 108223</name>
    <dbReference type="NCBI Taxonomy" id="1220583"/>
    <lineage>
        <taxon>Bacteria</taxon>
        <taxon>Bacillati</taxon>
        <taxon>Actinomycetota</taxon>
        <taxon>Actinomycetes</taxon>
        <taxon>Mycobacteriales</taxon>
        <taxon>Gordoniaceae</taxon>
        <taxon>Gordonia</taxon>
    </lineage>
</organism>
<dbReference type="Pfam" id="PF00005">
    <property type="entry name" value="ABC_tran"/>
    <property type="match status" value="2"/>
</dbReference>
<dbReference type="PANTHER" id="PTHR19211:SF6">
    <property type="entry name" value="BLL7188 PROTEIN"/>
    <property type="match status" value="1"/>
</dbReference>
<evidence type="ECO:0000256" key="1">
    <source>
        <dbReference type="ARBA" id="ARBA00022448"/>
    </source>
</evidence>
<dbReference type="GO" id="GO:0016020">
    <property type="term" value="C:membrane"/>
    <property type="evidence" value="ECO:0007669"/>
    <property type="project" value="InterPro"/>
</dbReference>
<dbReference type="FunFam" id="3.40.50.300:FF:001320">
    <property type="entry name" value="Heme ABC transporter ATP-binding protein"/>
    <property type="match status" value="1"/>
</dbReference>
<evidence type="ECO:0000256" key="2">
    <source>
        <dbReference type="ARBA" id="ARBA00022737"/>
    </source>
</evidence>
<dbReference type="InterPro" id="IPR050611">
    <property type="entry name" value="ABCF"/>
</dbReference>
<proteinExistence type="predicted"/>
<dbReference type="PANTHER" id="PTHR19211">
    <property type="entry name" value="ATP-BINDING TRANSPORT PROTEIN-RELATED"/>
    <property type="match status" value="1"/>
</dbReference>
<feature type="region of interest" description="Disordered" evidence="5">
    <location>
        <begin position="1"/>
        <end position="24"/>
    </location>
</feature>
<keyword evidence="1" id="KW-0813">Transport</keyword>
<dbReference type="InterPro" id="IPR003439">
    <property type="entry name" value="ABC_transporter-like_ATP-bd"/>
</dbReference>
<comment type="caution">
    <text evidence="7">The sequence shown here is derived from an EMBL/GenBank/DDBJ whole genome shotgun (WGS) entry which is preliminary data.</text>
</comment>
<dbReference type="CDD" id="cd03225">
    <property type="entry name" value="ABC_cobalt_CbiO_domain1"/>
    <property type="match status" value="1"/>
</dbReference>
<sequence>MLTSHEQLRLVSRSRVDPTPHAPTDLSELLMASPSSIDLTPSITLSDVSYAWPDGTPVFDDLSFSVPRAAYSLVGANGAGKTTLLRLIAGELVPTSGTITTGDVALVPQHAFADATETVASALGIEAIRSAIAAIEAGSVDEAHFETVGDDWDIEARAVSELAALGLPTDLDRTVGTLSGGEATLLAIVSRVIHRPAVLLLDEPTNNLDTVSRTRLCDLIEHFPGTVLLVSHDLELLERVDSTLELYHGQVRVFGGPYSHYRETIDAEQTTAEAAVANAANDLRRQRKEMTQAQITLDRRARTAAKAEREKRVPKIISHLRRDAAEKSAGRFHNEHRDDVAAASGRLDAARDEVRADRTTRITMPSVTLPRSAQVIVDDRLRVDGPERVALTGPNGAGKSTLIGDVIASSGVVVPFALVPQKIVFDDPEQTVVDHVSGQHPDIDAQQVRAHLARFLFRGSRADRQLGDLSGGERLRVALATALLVTPSPTLLILDEPTNNLDIDTTEELASALAEWTGALLLVSHDTGFRERVGVDREVTLR</sequence>
<evidence type="ECO:0000256" key="5">
    <source>
        <dbReference type="SAM" id="MobiDB-lite"/>
    </source>
</evidence>
<dbReference type="AlphaFoldDB" id="L7KLJ0"/>
<evidence type="ECO:0000259" key="6">
    <source>
        <dbReference type="PROSITE" id="PS50893"/>
    </source>
</evidence>
<dbReference type="Gene3D" id="3.40.50.300">
    <property type="entry name" value="P-loop containing nucleotide triphosphate hydrolases"/>
    <property type="match status" value="2"/>
</dbReference>
<evidence type="ECO:0000313" key="8">
    <source>
        <dbReference type="Proteomes" id="UP000010988"/>
    </source>
</evidence>
<dbReference type="InterPro" id="IPR027417">
    <property type="entry name" value="P-loop_NTPase"/>
</dbReference>
<dbReference type="STRING" id="1220583.GOACH_13_00560"/>
<dbReference type="Proteomes" id="UP000010988">
    <property type="component" value="Unassembled WGS sequence"/>
</dbReference>
<dbReference type="InterPro" id="IPR015856">
    <property type="entry name" value="ABC_transpr_CbiO/EcfA_su"/>
</dbReference>
<dbReference type="EMBL" id="BANR01000013">
    <property type="protein sequence ID" value="GAC49464.1"/>
    <property type="molecule type" value="Genomic_DNA"/>
</dbReference>
<dbReference type="GO" id="GO:0016887">
    <property type="term" value="F:ATP hydrolysis activity"/>
    <property type="evidence" value="ECO:0007669"/>
    <property type="project" value="InterPro"/>
</dbReference>
<keyword evidence="2" id="KW-0677">Repeat</keyword>
<dbReference type="GO" id="GO:0005524">
    <property type="term" value="F:ATP binding"/>
    <property type="evidence" value="ECO:0007669"/>
    <property type="project" value="UniProtKB-KW"/>
</dbReference>
<dbReference type="GO" id="GO:0022857">
    <property type="term" value="F:transmembrane transporter activity"/>
    <property type="evidence" value="ECO:0007669"/>
    <property type="project" value="UniProtKB-ARBA"/>
</dbReference>
<accession>L7KLJ0</accession>
<evidence type="ECO:0000256" key="3">
    <source>
        <dbReference type="ARBA" id="ARBA00022741"/>
    </source>
</evidence>
<feature type="domain" description="ABC transporter" evidence="6">
    <location>
        <begin position="43"/>
        <end position="273"/>
    </location>
</feature>
<evidence type="ECO:0000313" key="7">
    <source>
        <dbReference type="EMBL" id="GAC49464.1"/>
    </source>
</evidence>
<keyword evidence="4 7" id="KW-0067">ATP-binding</keyword>
<keyword evidence="8" id="KW-1185">Reference proteome</keyword>
<protein>
    <submittedName>
        <fullName evidence="7">Putative ABC transporter ATP-binding protein</fullName>
    </submittedName>
</protein>
<dbReference type="SMART" id="SM00382">
    <property type="entry name" value="AAA"/>
    <property type="match status" value="2"/>
</dbReference>